<proteinExistence type="predicted"/>
<dbReference type="GO" id="GO:0004106">
    <property type="term" value="F:chorismate mutase activity"/>
    <property type="evidence" value="ECO:0007669"/>
    <property type="project" value="InterPro"/>
</dbReference>
<name>A0A830GPQ9_9EURY</name>
<evidence type="ECO:0000259" key="2">
    <source>
        <dbReference type="PROSITE" id="PS51168"/>
    </source>
</evidence>
<dbReference type="Proteomes" id="UP000605784">
    <property type="component" value="Unassembled WGS sequence"/>
</dbReference>
<accession>A0A830GPQ9</accession>
<dbReference type="Pfam" id="PF01817">
    <property type="entry name" value="CM_2"/>
    <property type="match status" value="1"/>
</dbReference>
<dbReference type="SMART" id="SM00830">
    <property type="entry name" value="CM_2"/>
    <property type="match status" value="1"/>
</dbReference>
<dbReference type="EMBL" id="BMOU01000003">
    <property type="protein sequence ID" value="GGN95165.1"/>
    <property type="molecule type" value="Genomic_DNA"/>
</dbReference>
<reference evidence="3" key="2">
    <citation type="submission" date="2020-09" db="EMBL/GenBank/DDBJ databases">
        <authorList>
            <person name="Sun Q."/>
            <person name="Ohkuma M."/>
        </authorList>
    </citation>
    <scope>NUCLEOTIDE SEQUENCE</scope>
    <source>
        <strain evidence="3">JCM 17820</strain>
    </source>
</reference>
<evidence type="ECO:0000256" key="1">
    <source>
        <dbReference type="SAM" id="MobiDB-lite"/>
    </source>
</evidence>
<dbReference type="Gene3D" id="1.20.59.10">
    <property type="entry name" value="Chorismate mutase"/>
    <property type="match status" value="1"/>
</dbReference>
<dbReference type="InterPro" id="IPR036979">
    <property type="entry name" value="CM_dom_sf"/>
</dbReference>
<dbReference type="InterPro" id="IPR036263">
    <property type="entry name" value="Chorismate_II_sf"/>
</dbReference>
<dbReference type="GO" id="GO:0046417">
    <property type="term" value="P:chorismate metabolic process"/>
    <property type="evidence" value="ECO:0007669"/>
    <property type="project" value="InterPro"/>
</dbReference>
<protein>
    <recommendedName>
        <fullName evidence="2">Chorismate mutase domain-containing protein</fullName>
    </recommendedName>
</protein>
<feature type="region of interest" description="Disordered" evidence="1">
    <location>
        <begin position="1"/>
        <end position="21"/>
    </location>
</feature>
<dbReference type="PROSITE" id="PS51168">
    <property type="entry name" value="CHORISMATE_MUT_2"/>
    <property type="match status" value="1"/>
</dbReference>
<dbReference type="AlphaFoldDB" id="A0A830GPQ9"/>
<comment type="caution">
    <text evidence="3">The sequence shown here is derived from an EMBL/GenBank/DDBJ whole genome shotgun (WGS) entry which is preliminary data.</text>
</comment>
<evidence type="ECO:0000313" key="3">
    <source>
        <dbReference type="EMBL" id="GGN95165.1"/>
    </source>
</evidence>
<keyword evidence="4" id="KW-1185">Reference proteome</keyword>
<sequence>MERNHTKGVDVPPQTDDPTETDLEQVRASIADIDRQITELLETRTKLAKRAGELKLQSDDHDFVDEAQSDRVVERAREYAVDRDVDENVVSAAFRLFVHMGMTAEWRDRTARETTGDAPDRL</sequence>
<reference evidence="3" key="1">
    <citation type="journal article" date="2014" name="Int. J. Syst. Evol. Microbiol.">
        <title>Complete genome sequence of Corynebacterium casei LMG S-19264T (=DSM 44701T), isolated from a smear-ripened cheese.</title>
        <authorList>
            <consortium name="US DOE Joint Genome Institute (JGI-PGF)"/>
            <person name="Walter F."/>
            <person name="Albersmeier A."/>
            <person name="Kalinowski J."/>
            <person name="Ruckert C."/>
        </authorList>
    </citation>
    <scope>NUCLEOTIDE SEQUENCE</scope>
    <source>
        <strain evidence="3">JCM 17820</strain>
    </source>
</reference>
<dbReference type="SUPFAM" id="SSF48600">
    <property type="entry name" value="Chorismate mutase II"/>
    <property type="match status" value="1"/>
</dbReference>
<gene>
    <name evidence="3" type="ORF">GCM10009030_22280</name>
</gene>
<feature type="domain" description="Chorismate mutase" evidence="2">
    <location>
        <begin position="17"/>
        <end position="109"/>
    </location>
</feature>
<organism evidence="3 4">
    <name type="scientific">Haloarcula pellucida</name>
    <dbReference type="NCBI Taxonomy" id="1427151"/>
    <lineage>
        <taxon>Archaea</taxon>
        <taxon>Methanobacteriati</taxon>
        <taxon>Methanobacteriota</taxon>
        <taxon>Stenosarchaea group</taxon>
        <taxon>Halobacteria</taxon>
        <taxon>Halobacteriales</taxon>
        <taxon>Haloarculaceae</taxon>
        <taxon>Haloarcula</taxon>
    </lineage>
</organism>
<evidence type="ECO:0000313" key="4">
    <source>
        <dbReference type="Proteomes" id="UP000605784"/>
    </source>
</evidence>
<dbReference type="RefSeq" id="WP_188997498.1">
    <property type="nucleotide sequence ID" value="NZ_BMOU01000003.1"/>
</dbReference>
<dbReference type="InterPro" id="IPR002701">
    <property type="entry name" value="CM_II_prokaryot"/>
</dbReference>